<name>A0A9W9NN90_PENCI</name>
<evidence type="ECO:0000256" key="2">
    <source>
        <dbReference type="ARBA" id="ARBA00022723"/>
    </source>
</evidence>
<dbReference type="EMBL" id="JAPQKT010000008">
    <property type="protein sequence ID" value="KAJ5223117.1"/>
    <property type="molecule type" value="Genomic_DNA"/>
</dbReference>
<dbReference type="Pfam" id="PF00067">
    <property type="entry name" value="p450"/>
    <property type="match status" value="1"/>
</dbReference>
<dbReference type="GO" id="GO:0004497">
    <property type="term" value="F:monooxygenase activity"/>
    <property type="evidence" value="ECO:0007669"/>
    <property type="project" value="UniProtKB-KW"/>
</dbReference>
<organism evidence="6 7">
    <name type="scientific">Penicillium citrinum</name>
    <dbReference type="NCBI Taxonomy" id="5077"/>
    <lineage>
        <taxon>Eukaryota</taxon>
        <taxon>Fungi</taxon>
        <taxon>Dikarya</taxon>
        <taxon>Ascomycota</taxon>
        <taxon>Pezizomycotina</taxon>
        <taxon>Eurotiomycetes</taxon>
        <taxon>Eurotiomycetidae</taxon>
        <taxon>Eurotiales</taxon>
        <taxon>Aspergillaceae</taxon>
        <taxon>Penicillium</taxon>
    </lineage>
</organism>
<keyword evidence="5" id="KW-0503">Monooxygenase</keyword>
<dbReference type="GO" id="GO:0020037">
    <property type="term" value="F:heme binding"/>
    <property type="evidence" value="ECO:0007669"/>
    <property type="project" value="InterPro"/>
</dbReference>
<dbReference type="InterPro" id="IPR001128">
    <property type="entry name" value="Cyt_P450"/>
</dbReference>
<dbReference type="PRINTS" id="PR00385">
    <property type="entry name" value="P450"/>
</dbReference>
<dbReference type="GO" id="GO:0043386">
    <property type="term" value="P:mycotoxin biosynthetic process"/>
    <property type="evidence" value="ECO:0007669"/>
    <property type="project" value="UniProtKB-ARBA"/>
</dbReference>
<keyword evidence="7" id="KW-1185">Reference proteome</keyword>
<keyword evidence="5" id="KW-0349">Heme</keyword>
<keyword evidence="2 5" id="KW-0479">Metal-binding</keyword>
<evidence type="ECO:0000313" key="7">
    <source>
        <dbReference type="Proteomes" id="UP001147733"/>
    </source>
</evidence>
<dbReference type="GO" id="GO:0005506">
    <property type="term" value="F:iron ion binding"/>
    <property type="evidence" value="ECO:0007669"/>
    <property type="project" value="InterPro"/>
</dbReference>
<evidence type="ECO:0000256" key="5">
    <source>
        <dbReference type="RuleBase" id="RU000461"/>
    </source>
</evidence>
<dbReference type="PROSITE" id="PS00086">
    <property type="entry name" value="CYTOCHROME_P450"/>
    <property type="match status" value="1"/>
</dbReference>
<gene>
    <name evidence="6" type="ORF">N7469_009357</name>
</gene>
<comment type="similarity">
    <text evidence="5">Belongs to the cytochrome P450 family.</text>
</comment>
<dbReference type="InterPro" id="IPR050121">
    <property type="entry name" value="Cytochrome_P450_monoxygenase"/>
</dbReference>
<reference evidence="6" key="1">
    <citation type="submission" date="2022-11" db="EMBL/GenBank/DDBJ databases">
        <authorList>
            <person name="Petersen C."/>
        </authorList>
    </citation>
    <scope>NUCLEOTIDE SEQUENCE</scope>
    <source>
        <strain evidence="6">IBT 23319</strain>
    </source>
</reference>
<keyword evidence="3 5" id="KW-0560">Oxidoreductase</keyword>
<evidence type="ECO:0000256" key="3">
    <source>
        <dbReference type="ARBA" id="ARBA00023002"/>
    </source>
</evidence>
<dbReference type="InterPro" id="IPR017972">
    <property type="entry name" value="Cyt_P450_CS"/>
</dbReference>
<sequence length="505" mass="57765">MIISLILLFAVIIATPLLFVFIPPWHPRSVPSAPFWITLLPLFFEIDQEEIFKRYLAGPLYTHGAIKIFFAGRWNVVFQRPELISEIFKKEHVYNKAGNQKKIPYTLLARFLGSNIISARGEEWRCYRAVIQPGLQKAFQSMPIIENAGKLCRILSRLQVESMGEGIPVQDVLQRYSSANLLSCIFDCPELAATGTRNKQSHMMSIEHEVPLHTIQLILKRYLFRPIYMSFPVLDRLSSIIPCRTKARSLVREFSDLLQVVILLNSDSNDEKSKSVNCLGARLESAWREGILNLKQLRDNLNVLYVAGQENPQLLMISSLYLLGKYTGIQDKLRREIGDVKVEELSTQDWRCLPYLTATIFECLRFLPPISQLINRRVAESTWLGGLIYLPKGTYVGYNSYATNRDPGSWGPDADEFQPGRWGMTDEEISMKYRSAKAHAEFISFHGGSRACLGERFTLLQMRVTLCALVRSFQWELDPEWEDRMTAAGPLHPRGLRLVFKGLQA</sequence>
<proteinExistence type="inferred from homology"/>
<comment type="caution">
    <text evidence="6">The sequence shown here is derived from an EMBL/GenBank/DDBJ whole genome shotgun (WGS) entry which is preliminary data.</text>
</comment>
<dbReference type="Proteomes" id="UP001147733">
    <property type="component" value="Unassembled WGS sequence"/>
</dbReference>
<reference evidence="6" key="2">
    <citation type="journal article" date="2023" name="IMA Fungus">
        <title>Comparative genomic study of the Penicillium genus elucidates a diverse pangenome and 15 lateral gene transfer events.</title>
        <authorList>
            <person name="Petersen C."/>
            <person name="Sorensen T."/>
            <person name="Nielsen M.R."/>
            <person name="Sondergaard T.E."/>
            <person name="Sorensen J.L."/>
            <person name="Fitzpatrick D.A."/>
            <person name="Frisvad J.C."/>
            <person name="Nielsen K.L."/>
        </authorList>
    </citation>
    <scope>NUCLEOTIDE SEQUENCE</scope>
    <source>
        <strain evidence="6">IBT 23319</strain>
    </source>
</reference>
<dbReference type="CDD" id="cd11070">
    <property type="entry name" value="CYP56-like"/>
    <property type="match status" value="1"/>
</dbReference>
<dbReference type="PANTHER" id="PTHR24305">
    <property type="entry name" value="CYTOCHROME P450"/>
    <property type="match status" value="1"/>
</dbReference>
<dbReference type="OrthoDB" id="1470350at2759"/>
<evidence type="ECO:0000313" key="6">
    <source>
        <dbReference type="EMBL" id="KAJ5223117.1"/>
    </source>
</evidence>
<comment type="cofactor">
    <cofactor evidence="1">
        <name>heme</name>
        <dbReference type="ChEBI" id="CHEBI:30413"/>
    </cofactor>
</comment>
<dbReference type="Gene3D" id="1.10.630.10">
    <property type="entry name" value="Cytochrome P450"/>
    <property type="match status" value="1"/>
</dbReference>
<dbReference type="PANTHER" id="PTHR24305:SF223">
    <property type="entry name" value="CYTOCHROME P450-DIT2"/>
    <property type="match status" value="1"/>
</dbReference>
<dbReference type="GeneID" id="81387442"/>
<evidence type="ECO:0000256" key="1">
    <source>
        <dbReference type="ARBA" id="ARBA00001971"/>
    </source>
</evidence>
<dbReference type="RefSeq" id="XP_056498040.1">
    <property type="nucleotide sequence ID" value="XM_056648275.1"/>
</dbReference>
<keyword evidence="4 5" id="KW-0408">Iron</keyword>
<protein>
    <submittedName>
        <fullName evidence="6">Cytochrome P450 oxidoreductase</fullName>
    </submittedName>
</protein>
<accession>A0A9W9NN90</accession>
<dbReference type="GO" id="GO:0016705">
    <property type="term" value="F:oxidoreductase activity, acting on paired donors, with incorporation or reduction of molecular oxygen"/>
    <property type="evidence" value="ECO:0007669"/>
    <property type="project" value="InterPro"/>
</dbReference>
<dbReference type="AlphaFoldDB" id="A0A9W9NN90"/>
<dbReference type="SUPFAM" id="SSF48264">
    <property type="entry name" value="Cytochrome P450"/>
    <property type="match status" value="1"/>
</dbReference>
<dbReference type="InterPro" id="IPR036396">
    <property type="entry name" value="Cyt_P450_sf"/>
</dbReference>
<evidence type="ECO:0000256" key="4">
    <source>
        <dbReference type="ARBA" id="ARBA00023004"/>
    </source>
</evidence>